<dbReference type="Proteomes" id="UP000054538">
    <property type="component" value="Unassembled WGS sequence"/>
</dbReference>
<gene>
    <name evidence="1" type="ORF">PAXRUDRAFT_20832</name>
</gene>
<dbReference type="HOGENOM" id="CLU_2942465_0_0_1"/>
<name>A0A0D0D0Y7_9AGAM</name>
<proteinExistence type="predicted"/>
<evidence type="ECO:0000313" key="1">
    <source>
        <dbReference type="EMBL" id="KIK73449.1"/>
    </source>
</evidence>
<evidence type="ECO:0000313" key="2">
    <source>
        <dbReference type="Proteomes" id="UP000054538"/>
    </source>
</evidence>
<protein>
    <submittedName>
        <fullName evidence="1">Uncharacterized protein</fullName>
    </submittedName>
</protein>
<dbReference type="AlphaFoldDB" id="A0A0D0D0Y7"/>
<reference evidence="2" key="2">
    <citation type="submission" date="2015-01" db="EMBL/GenBank/DDBJ databases">
        <title>Evolutionary Origins and Diversification of the Mycorrhizal Mutualists.</title>
        <authorList>
            <consortium name="DOE Joint Genome Institute"/>
            <consortium name="Mycorrhizal Genomics Consortium"/>
            <person name="Kohler A."/>
            <person name="Kuo A."/>
            <person name="Nagy L.G."/>
            <person name="Floudas D."/>
            <person name="Copeland A."/>
            <person name="Barry K.W."/>
            <person name="Cichocki N."/>
            <person name="Veneault-Fourrey C."/>
            <person name="LaButti K."/>
            <person name="Lindquist E.A."/>
            <person name="Lipzen A."/>
            <person name="Lundell T."/>
            <person name="Morin E."/>
            <person name="Murat C."/>
            <person name="Riley R."/>
            <person name="Ohm R."/>
            <person name="Sun H."/>
            <person name="Tunlid A."/>
            <person name="Henrissat B."/>
            <person name="Grigoriev I.V."/>
            <person name="Hibbett D.S."/>
            <person name="Martin F."/>
        </authorList>
    </citation>
    <scope>NUCLEOTIDE SEQUENCE [LARGE SCALE GENOMIC DNA]</scope>
    <source>
        <strain evidence="2">Ve08.2h10</strain>
    </source>
</reference>
<dbReference type="OrthoDB" id="10261556at2759"/>
<reference evidence="1 2" key="1">
    <citation type="submission" date="2014-04" db="EMBL/GenBank/DDBJ databases">
        <authorList>
            <consortium name="DOE Joint Genome Institute"/>
            <person name="Kuo A."/>
            <person name="Kohler A."/>
            <person name="Jargeat P."/>
            <person name="Nagy L.G."/>
            <person name="Floudas D."/>
            <person name="Copeland A."/>
            <person name="Barry K.W."/>
            <person name="Cichocki N."/>
            <person name="Veneault-Fourrey C."/>
            <person name="LaButti K."/>
            <person name="Lindquist E.A."/>
            <person name="Lipzen A."/>
            <person name="Lundell T."/>
            <person name="Morin E."/>
            <person name="Murat C."/>
            <person name="Sun H."/>
            <person name="Tunlid A."/>
            <person name="Henrissat B."/>
            <person name="Grigoriev I.V."/>
            <person name="Hibbett D.S."/>
            <person name="Martin F."/>
            <person name="Nordberg H.P."/>
            <person name="Cantor M.N."/>
            <person name="Hua S.X."/>
        </authorList>
    </citation>
    <scope>NUCLEOTIDE SEQUENCE [LARGE SCALE GENOMIC DNA]</scope>
    <source>
        <strain evidence="1 2">Ve08.2h10</strain>
    </source>
</reference>
<dbReference type="EMBL" id="KN829732">
    <property type="protein sequence ID" value="KIK73449.1"/>
    <property type="molecule type" value="Genomic_DNA"/>
</dbReference>
<organism evidence="1 2">
    <name type="scientific">Paxillus rubicundulus Ve08.2h10</name>
    <dbReference type="NCBI Taxonomy" id="930991"/>
    <lineage>
        <taxon>Eukaryota</taxon>
        <taxon>Fungi</taxon>
        <taxon>Dikarya</taxon>
        <taxon>Basidiomycota</taxon>
        <taxon>Agaricomycotina</taxon>
        <taxon>Agaricomycetes</taxon>
        <taxon>Agaricomycetidae</taxon>
        <taxon>Boletales</taxon>
        <taxon>Paxilineae</taxon>
        <taxon>Paxillaceae</taxon>
        <taxon>Paxillus</taxon>
    </lineage>
</organism>
<dbReference type="InterPro" id="IPR027417">
    <property type="entry name" value="P-loop_NTPase"/>
</dbReference>
<dbReference type="Gene3D" id="3.40.50.300">
    <property type="entry name" value="P-loop containing nucleotide triphosphate hydrolases"/>
    <property type="match status" value="1"/>
</dbReference>
<sequence>MISPLKHLQTSQVLECERYHIKTITINEDTLNDPELWESIQQGHYQHLIVLPKQLGDKIQ</sequence>
<keyword evidence="2" id="KW-1185">Reference proteome</keyword>
<accession>A0A0D0D0Y7</accession>
<dbReference type="InParanoid" id="A0A0D0D0Y7"/>